<feature type="non-terminal residue" evidence="2">
    <location>
        <position position="86"/>
    </location>
</feature>
<proteinExistence type="predicted"/>
<evidence type="ECO:0000313" key="3">
    <source>
        <dbReference type="Proteomes" id="UP000823635"/>
    </source>
</evidence>
<dbReference type="AlphaFoldDB" id="A0A9D9GYG9"/>
<reference evidence="2" key="1">
    <citation type="submission" date="2020-10" db="EMBL/GenBank/DDBJ databases">
        <authorList>
            <person name="Gilroy R."/>
        </authorList>
    </citation>
    <scope>NUCLEOTIDE SEQUENCE</scope>
    <source>
        <strain evidence="2">15467</strain>
    </source>
</reference>
<dbReference type="Pfam" id="PF26370">
    <property type="entry name" value="KDD_N"/>
    <property type="match status" value="1"/>
</dbReference>
<sequence length="86" mass="9895">MMKKGNKYGIHRVLEPKGVLPQPANKLDNNMDEIYDNEILINVQTLNIDSASFTEISRRAGGDVEKIKETMKWIVETQGKHRNPWT</sequence>
<comment type="caution">
    <text evidence="2">The sequence shown here is derived from an EMBL/GenBank/DDBJ whole genome shotgun (WGS) entry which is preliminary data.</text>
</comment>
<accession>A0A9D9GYG9</accession>
<feature type="domain" description="L-erythro-3,5-diaminohexanoate dehydrogenase N-terminal" evidence="1">
    <location>
        <begin position="11"/>
        <end position="86"/>
    </location>
</feature>
<reference evidence="2" key="2">
    <citation type="journal article" date="2021" name="PeerJ">
        <title>Extensive microbial diversity within the chicken gut microbiome revealed by metagenomics and culture.</title>
        <authorList>
            <person name="Gilroy R."/>
            <person name="Ravi A."/>
            <person name="Getino M."/>
            <person name="Pursley I."/>
            <person name="Horton D.L."/>
            <person name="Alikhan N.F."/>
            <person name="Baker D."/>
            <person name="Gharbi K."/>
            <person name="Hall N."/>
            <person name="Watson M."/>
            <person name="Adriaenssens E.M."/>
            <person name="Foster-Nyarko E."/>
            <person name="Jarju S."/>
            <person name="Secka A."/>
            <person name="Antonio M."/>
            <person name="Oren A."/>
            <person name="Chaudhuri R.R."/>
            <person name="La Ragione R."/>
            <person name="Hildebrand F."/>
            <person name="Pallen M.J."/>
        </authorList>
    </citation>
    <scope>NUCLEOTIDE SEQUENCE</scope>
    <source>
        <strain evidence="2">15467</strain>
    </source>
</reference>
<organism evidence="2 3">
    <name type="scientific">Candidatus Egerieousia excrementavium</name>
    <dbReference type="NCBI Taxonomy" id="2840778"/>
    <lineage>
        <taxon>Bacteria</taxon>
        <taxon>Pseudomonadati</taxon>
        <taxon>Bacteroidota</taxon>
        <taxon>Bacteroidia</taxon>
        <taxon>Bacteroidales</taxon>
        <taxon>Candidatus Egerieousia</taxon>
    </lineage>
</organism>
<dbReference type="InterPro" id="IPR058932">
    <property type="entry name" value="KDD_N"/>
</dbReference>
<name>A0A9D9GYG9_9BACT</name>
<evidence type="ECO:0000313" key="2">
    <source>
        <dbReference type="EMBL" id="MBO8429726.1"/>
    </source>
</evidence>
<protein>
    <submittedName>
        <fullName evidence="2">L-erythro-3,5-diaminohexanoate dehydrogenase</fullName>
    </submittedName>
</protein>
<evidence type="ECO:0000259" key="1">
    <source>
        <dbReference type="Pfam" id="PF26370"/>
    </source>
</evidence>
<dbReference type="Proteomes" id="UP000823635">
    <property type="component" value="Unassembled WGS sequence"/>
</dbReference>
<gene>
    <name evidence="2" type="ORF">IAC68_07350</name>
</gene>
<dbReference type="EMBL" id="JADINB010000156">
    <property type="protein sequence ID" value="MBO8429726.1"/>
    <property type="molecule type" value="Genomic_DNA"/>
</dbReference>